<keyword evidence="9" id="KW-0406">Ion transport</keyword>
<evidence type="ECO:0000256" key="6">
    <source>
        <dbReference type="ARBA" id="ARBA00022692"/>
    </source>
</evidence>
<keyword evidence="10 12" id="KW-0472">Membrane</keyword>
<dbReference type="PANTHER" id="PTHR46494">
    <property type="entry name" value="CORA FAMILY METAL ION TRANSPORTER (EUROFUNG)"/>
    <property type="match status" value="1"/>
</dbReference>
<evidence type="ECO:0000256" key="10">
    <source>
        <dbReference type="ARBA" id="ARBA00023136"/>
    </source>
</evidence>
<keyword evidence="3" id="KW-0813">Transport</keyword>
<dbReference type="RefSeq" id="WP_341565288.1">
    <property type="nucleotide sequence ID" value="NZ_JBAKAQ010000008.1"/>
</dbReference>
<organism evidence="13 14">
    <name type="scientific">Marinomonas arenicola</name>
    <dbReference type="NCBI Taxonomy" id="569601"/>
    <lineage>
        <taxon>Bacteria</taxon>
        <taxon>Pseudomonadati</taxon>
        <taxon>Pseudomonadota</taxon>
        <taxon>Gammaproteobacteria</taxon>
        <taxon>Oceanospirillales</taxon>
        <taxon>Oceanospirillaceae</taxon>
        <taxon>Marinomonas</taxon>
    </lineage>
</organism>
<dbReference type="Gene3D" id="1.20.58.340">
    <property type="entry name" value="Magnesium transport protein CorA, transmembrane region"/>
    <property type="match status" value="2"/>
</dbReference>
<comment type="subcellular location">
    <subcellularLocation>
        <location evidence="1">Cell membrane</location>
        <topology evidence="1">Multi-pass membrane protein</topology>
    </subcellularLocation>
</comment>
<keyword evidence="5" id="KW-0997">Cell inner membrane</keyword>
<reference evidence="13 14" key="1">
    <citation type="submission" date="2024-02" db="EMBL/GenBank/DDBJ databases">
        <title>Bacteria isolated from the canopy kelp, Nereocystis luetkeana.</title>
        <authorList>
            <person name="Pfister C.A."/>
            <person name="Younker I.T."/>
            <person name="Light S.H."/>
        </authorList>
    </citation>
    <scope>NUCLEOTIDE SEQUENCE [LARGE SCALE GENOMIC DNA]</scope>
    <source>
        <strain evidence="13 14">TI.4.07</strain>
    </source>
</reference>
<keyword evidence="6 12" id="KW-0812">Transmembrane</keyword>
<evidence type="ECO:0000256" key="11">
    <source>
        <dbReference type="SAM" id="Coils"/>
    </source>
</evidence>
<dbReference type="Pfam" id="PF01544">
    <property type="entry name" value="CorA"/>
    <property type="match status" value="1"/>
</dbReference>
<gene>
    <name evidence="13" type="ORF">V6242_12100</name>
</gene>
<evidence type="ECO:0000256" key="2">
    <source>
        <dbReference type="ARBA" id="ARBA00009765"/>
    </source>
</evidence>
<evidence type="ECO:0000256" key="9">
    <source>
        <dbReference type="ARBA" id="ARBA00023065"/>
    </source>
</evidence>
<evidence type="ECO:0000256" key="1">
    <source>
        <dbReference type="ARBA" id="ARBA00004651"/>
    </source>
</evidence>
<proteinExistence type="inferred from homology"/>
<keyword evidence="4" id="KW-1003">Cell membrane</keyword>
<sequence>MSDFIVHHLELNGQGGATLLDHHNLPTQVPKEGSRWVHIDFSKGDAREWLSGMEDIPEAVVDALFADETRPRSTKIGQGVLVTLRGVNLNPGSNPSDMVSLRLWVTPHFIISSRRRRLLSVQDIVKDLINNEGPINTADLMATLTQTLTIRMASVIDDLEDELAELEENLIQNTVESDQRSTLVQRRIETVRLRRFLVPQKEAIQRLAVESQTWLTKEQVVLIQESANDITRYVEALESLRERCLFMQEEFVNLQSEKMNARMYVLSILSGIFLPLGFLTGLFGINIGGMPGTESGAAFWLFCGVLAILGVGQFVIMRKSRWF</sequence>
<evidence type="ECO:0000313" key="13">
    <source>
        <dbReference type="EMBL" id="MEL0613888.1"/>
    </source>
</evidence>
<evidence type="ECO:0000256" key="12">
    <source>
        <dbReference type="SAM" id="Phobius"/>
    </source>
</evidence>
<dbReference type="SUPFAM" id="SSF143865">
    <property type="entry name" value="CorA soluble domain-like"/>
    <property type="match status" value="1"/>
</dbReference>
<keyword evidence="11" id="KW-0175">Coiled coil</keyword>
<evidence type="ECO:0000313" key="14">
    <source>
        <dbReference type="Proteomes" id="UP001379949"/>
    </source>
</evidence>
<feature type="coiled-coil region" evidence="11">
    <location>
        <begin position="149"/>
        <end position="176"/>
    </location>
</feature>
<dbReference type="SUPFAM" id="SSF144083">
    <property type="entry name" value="Magnesium transport protein CorA, transmembrane region"/>
    <property type="match status" value="1"/>
</dbReference>
<name>A0ABU9G833_9GAMM</name>
<dbReference type="InterPro" id="IPR045861">
    <property type="entry name" value="CorA_cytoplasmic_dom"/>
</dbReference>
<evidence type="ECO:0000256" key="3">
    <source>
        <dbReference type="ARBA" id="ARBA00022448"/>
    </source>
</evidence>
<comment type="similarity">
    <text evidence="2">Belongs to the CorA metal ion transporter (MIT) (TC 1.A.35) family.</text>
</comment>
<evidence type="ECO:0000256" key="4">
    <source>
        <dbReference type="ARBA" id="ARBA00022475"/>
    </source>
</evidence>
<keyword evidence="7" id="KW-0862">Zinc</keyword>
<dbReference type="PANTHER" id="PTHR46494:SF3">
    <property type="entry name" value="ZINC TRANSPORT PROTEIN ZNTB"/>
    <property type="match status" value="1"/>
</dbReference>
<feature type="coiled-coil region" evidence="11">
    <location>
        <begin position="223"/>
        <end position="257"/>
    </location>
</feature>
<dbReference type="CDD" id="cd12833">
    <property type="entry name" value="ZntB-like_1"/>
    <property type="match status" value="1"/>
</dbReference>
<keyword evidence="14" id="KW-1185">Reference proteome</keyword>
<feature type="transmembrane region" description="Helical" evidence="12">
    <location>
        <begin position="263"/>
        <end position="285"/>
    </location>
</feature>
<evidence type="ECO:0000256" key="8">
    <source>
        <dbReference type="ARBA" id="ARBA00022989"/>
    </source>
</evidence>
<dbReference type="Proteomes" id="UP001379949">
    <property type="component" value="Unassembled WGS sequence"/>
</dbReference>
<keyword evidence="8 12" id="KW-1133">Transmembrane helix</keyword>
<evidence type="ECO:0000256" key="5">
    <source>
        <dbReference type="ARBA" id="ARBA00022519"/>
    </source>
</evidence>
<dbReference type="InterPro" id="IPR002523">
    <property type="entry name" value="MgTranspt_CorA/ZnTranspt_ZntB"/>
</dbReference>
<dbReference type="EMBL" id="JBAKAR010000010">
    <property type="protein sequence ID" value="MEL0613888.1"/>
    <property type="molecule type" value="Genomic_DNA"/>
</dbReference>
<dbReference type="InterPro" id="IPR045863">
    <property type="entry name" value="CorA_TM1_TM2"/>
</dbReference>
<evidence type="ECO:0000256" key="7">
    <source>
        <dbReference type="ARBA" id="ARBA00022833"/>
    </source>
</evidence>
<protein>
    <submittedName>
        <fullName evidence="13">Zinc transporter ZntB</fullName>
    </submittedName>
</protein>
<accession>A0ABU9G833</accession>
<dbReference type="Gene3D" id="3.30.460.20">
    <property type="entry name" value="CorA soluble domain-like"/>
    <property type="match status" value="1"/>
</dbReference>
<comment type="caution">
    <text evidence="13">The sequence shown here is derived from an EMBL/GenBank/DDBJ whole genome shotgun (WGS) entry which is preliminary data.</text>
</comment>
<feature type="transmembrane region" description="Helical" evidence="12">
    <location>
        <begin position="297"/>
        <end position="317"/>
    </location>
</feature>